<dbReference type="InterPro" id="IPR051449">
    <property type="entry name" value="ABC-2_transporter_component"/>
</dbReference>
<keyword evidence="4 6" id="KW-1133">Transmembrane helix</keyword>
<evidence type="ECO:0000256" key="4">
    <source>
        <dbReference type="ARBA" id="ARBA00022989"/>
    </source>
</evidence>
<feature type="transmembrane region" description="Helical" evidence="6">
    <location>
        <begin position="255"/>
        <end position="274"/>
    </location>
</feature>
<comment type="subcellular location">
    <subcellularLocation>
        <location evidence="1">Cell membrane</location>
        <topology evidence="1">Multi-pass membrane protein</topology>
    </subcellularLocation>
</comment>
<gene>
    <name evidence="8" type="ORF">G7B40_006455</name>
</gene>
<evidence type="ECO:0000259" key="7">
    <source>
        <dbReference type="Pfam" id="PF12698"/>
    </source>
</evidence>
<dbReference type="InterPro" id="IPR013525">
    <property type="entry name" value="ABC2_TM"/>
</dbReference>
<feature type="transmembrane region" description="Helical" evidence="6">
    <location>
        <begin position="339"/>
        <end position="360"/>
    </location>
</feature>
<evidence type="ECO:0000256" key="5">
    <source>
        <dbReference type="ARBA" id="ARBA00023136"/>
    </source>
</evidence>
<organism evidence="8 9">
    <name type="scientific">Aetokthonos hydrillicola Thurmond2011</name>
    <dbReference type="NCBI Taxonomy" id="2712845"/>
    <lineage>
        <taxon>Bacteria</taxon>
        <taxon>Bacillati</taxon>
        <taxon>Cyanobacteriota</taxon>
        <taxon>Cyanophyceae</taxon>
        <taxon>Nostocales</taxon>
        <taxon>Hapalosiphonaceae</taxon>
        <taxon>Aetokthonos</taxon>
    </lineage>
</organism>
<proteinExistence type="predicted"/>
<dbReference type="Pfam" id="PF12698">
    <property type="entry name" value="ABC2_membrane_3"/>
    <property type="match status" value="1"/>
</dbReference>
<dbReference type="GO" id="GO:0005886">
    <property type="term" value="C:plasma membrane"/>
    <property type="evidence" value="ECO:0007669"/>
    <property type="project" value="UniProtKB-SubCell"/>
</dbReference>
<dbReference type="Gene3D" id="3.40.1710.10">
    <property type="entry name" value="abc type-2 transporter like domain"/>
    <property type="match status" value="1"/>
</dbReference>
<evidence type="ECO:0000313" key="8">
    <source>
        <dbReference type="EMBL" id="MDR9894214.1"/>
    </source>
</evidence>
<feature type="transmembrane region" description="Helical" evidence="6">
    <location>
        <begin position="21"/>
        <end position="42"/>
    </location>
</feature>
<evidence type="ECO:0000256" key="3">
    <source>
        <dbReference type="ARBA" id="ARBA00022692"/>
    </source>
</evidence>
<dbReference type="RefSeq" id="WP_208345080.1">
    <property type="nucleotide sequence ID" value="NZ_CAWQFN010000583.1"/>
</dbReference>
<sequence>MRTKRIFAQTIKELTQLGRDKLSLTMALILPLILLLLFGFGVSLKVNQINFAIQDLDNTQISREYIATFERTTKFNIVAYGPNVNVPKLLDQGKVSAGLIIPPKFARDFLRAQRSAEAQVLVDGTDSNTANIVRGYANAITNTFVETQRGSHVVPVSLQSRLWYNPGLETLRYIGPGALGITVTLFPALLAALAIAKEYEQGTILQVYASSLTAMEYLLGKAAAFWLVGMAEVFLVNLEGWLIFGLWFAGDPTPMIIGSAIYIACGVFWGILLGRNTQVQSAAIQAVSFTAFLLSLQLSGYIYPVSNIPIAIRWISYLIPARHYILITRDAYARGVGWLGVWVPILALLVLASLFFFLAWRRLQSMQINS</sequence>
<keyword evidence="5 6" id="KW-0472">Membrane</keyword>
<keyword evidence="3 6" id="KW-0812">Transmembrane</keyword>
<evidence type="ECO:0000313" key="9">
    <source>
        <dbReference type="Proteomes" id="UP000667802"/>
    </source>
</evidence>
<keyword evidence="9" id="KW-1185">Reference proteome</keyword>
<feature type="transmembrane region" description="Helical" evidence="6">
    <location>
        <begin position="173"/>
        <end position="196"/>
    </location>
</feature>
<feature type="transmembrane region" description="Helical" evidence="6">
    <location>
        <begin position="224"/>
        <end position="249"/>
    </location>
</feature>
<evidence type="ECO:0000256" key="1">
    <source>
        <dbReference type="ARBA" id="ARBA00004651"/>
    </source>
</evidence>
<dbReference type="GO" id="GO:0140359">
    <property type="term" value="F:ABC-type transporter activity"/>
    <property type="evidence" value="ECO:0007669"/>
    <property type="project" value="InterPro"/>
</dbReference>
<reference evidence="9" key="1">
    <citation type="journal article" date="2021" name="Science">
        <title>Hunting the eagle killer: A cyanobacterial neurotoxin causes vacuolar myelinopathy.</title>
        <authorList>
            <person name="Breinlinger S."/>
            <person name="Phillips T.J."/>
            <person name="Haram B.N."/>
            <person name="Mares J."/>
            <person name="Martinez Yerena J.A."/>
            <person name="Hrouzek P."/>
            <person name="Sobotka R."/>
            <person name="Henderson W.M."/>
            <person name="Schmieder P."/>
            <person name="Williams S.M."/>
            <person name="Lauderdale J.D."/>
            <person name="Wilde H.D."/>
            <person name="Gerrin W."/>
            <person name="Kust A."/>
            <person name="Washington J.W."/>
            <person name="Wagner C."/>
            <person name="Geier B."/>
            <person name="Liebeke M."/>
            <person name="Enke H."/>
            <person name="Niedermeyer T.H.J."/>
            <person name="Wilde S.B."/>
        </authorList>
    </citation>
    <scope>NUCLEOTIDE SEQUENCE [LARGE SCALE GENOMIC DNA]</scope>
    <source>
        <strain evidence="9">Thurmond2011</strain>
    </source>
</reference>
<dbReference type="PANTHER" id="PTHR30294">
    <property type="entry name" value="MEMBRANE COMPONENT OF ABC TRANSPORTER YHHJ-RELATED"/>
    <property type="match status" value="1"/>
</dbReference>
<dbReference type="AlphaFoldDB" id="A0AAP5M9B9"/>
<protein>
    <submittedName>
        <fullName evidence="8">ABC transporter permease</fullName>
    </submittedName>
</protein>
<feature type="transmembrane region" description="Helical" evidence="6">
    <location>
        <begin position="286"/>
        <end position="304"/>
    </location>
</feature>
<evidence type="ECO:0000256" key="2">
    <source>
        <dbReference type="ARBA" id="ARBA00022475"/>
    </source>
</evidence>
<dbReference type="EMBL" id="JAALHA020000002">
    <property type="protein sequence ID" value="MDR9894214.1"/>
    <property type="molecule type" value="Genomic_DNA"/>
</dbReference>
<feature type="domain" description="ABC-2 type transporter transmembrane" evidence="7">
    <location>
        <begin position="24"/>
        <end position="360"/>
    </location>
</feature>
<dbReference type="Proteomes" id="UP000667802">
    <property type="component" value="Unassembled WGS sequence"/>
</dbReference>
<dbReference type="PANTHER" id="PTHR30294:SF29">
    <property type="entry name" value="MULTIDRUG ABC TRANSPORTER PERMEASE YBHS-RELATED"/>
    <property type="match status" value="1"/>
</dbReference>
<keyword evidence="2" id="KW-1003">Cell membrane</keyword>
<name>A0AAP5M9B9_9CYAN</name>
<evidence type="ECO:0000256" key="6">
    <source>
        <dbReference type="SAM" id="Phobius"/>
    </source>
</evidence>
<accession>A0AAP5M9B9</accession>
<comment type="caution">
    <text evidence="8">The sequence shown here is derived from an EMBL/GenBank/DDBJ whole genome shotgun (WGS) entry which is preliminary data.</text>
</comment>